<evidence type="ECO:0000256" key="2">
    <source>
        <dbReference type="ARBA" id="ARBA00022679"/>
    </source>
</evidence>
<dbReference type="EC" id="2.5.1.3" evidence="9"/>
<dbReference type="InterPro" id="IPR022998">
    <property type="entry name" value="ThiamineP_synth_TenI"/>
</dbReference>
<dbReference type="UniPathway" id="UPA00060">
    <property type="reaction ID" value="UER00141"/>
</dbReference>
<keyword evidence="4 9" id="KW-0460">Magnesium</keyword>
<dbReference type="PATRIC" id="fig|1459.3.peg.3779"/>
<evidence type="ECO:0000256" key="7">
    <source>
        <dbReference type="ARBA" id="ARBA00047851"/>
    </source>
</evidence>
<evidence type="ECO:0000256" key="8">
    <source>
        <dbReference type="ARBA" id="ARBA00047883"/>
    </source>
</evidence>
<feature type="binding site" evidence="9">
    <location>
        <position position="78"/>
    </location>
    <ligand>
        <name>4-amino-2-methyl-5-(diphosphooxymethyl)pyrimidine</name>
        <dbReference type="ChEBI" id="CHEBI:57841"/>
    </ligand>
</feature>
<dbReference type="InterPro" id="IPR034291">
    <property type="entry name" value="TMP_synthase"/>
</dbReference>
<evidence type="ECO:0000256" key="10">
    <source>
        <dbReference type="RuleBase" id="RU003826"/>
    </source>
</evidence>
<evidence type="ECO:0000256" key="5">
    <source>
        <dbReference type="ARBA" id="ARBA00022977"/>
    </source>
</evidence>
<evidence type="ECO:0000256" key="9">
    <source>
        <dbReference type="HAMAP-Rule" id="MF_00097"/>
    </source>
</evidence>
<dbReference type="OrthoDB" id="9812206at2"/>
<comment type="catalytic activity">
    <reaction evidence="7 9 10">
        <text>2-(2-carboxy-4-methylthiazol-5-yl)ethyl phosphate + 4-amino-2-methyl-5-(diphosphooxymethyl)pyrimidine + 2 H(+) = thiamine phosphate + CO2 + diphosphate</text>
        <dbReference type="Rhea" id="RHEA:47848"/>
        <dbReference type="ChEBI" id="CHEBI:15378"/>
        <dbReference type="ChEBI" id="CHEBI:16526"/>
        <dbReference type="ChEBI" id="CHEBI:33019"/>
        <dbReference type="ChEBI" id="CHEBI:37575"/>
        <dbReference type="ChEBI" id="CHEBI:57841"/>
        <dbReference type="ChEBI" id="CHEBI:62890"/>
        <dbReference type="EC" id="2.5.1.3"/>
    </reaction>
</comment>
<comment type="pathway">
    <text evidence="1 9 11">Cofactor biosynthesis; thiamine diphosphate biosynthesis; thiamine phosphate from 4-amino-2-methyl-5-diphosphomethylpyrimidine and 4-methyl-5-(2-phosphoethyl)-thiazole: step 1/1.</text>
</comment>
<gene>
    <name evidence="9 13" type="primary">thiE</name>
    <name evidence="13" type="ORF">AF332_17240</name>
</gene>
<feature type="binding site" evidence="9">
    <location>
        <position position="145"/>
    </location>
    <ligand>
        <name>4-amino-2-methyl-5-(diphosphooxymethyl)pyrimidine</name>
        <dbReference type="ChEBI" id="CHEBI:57841"/>
    </ligand>
</feature>
<dbReference type="EMBL" id="LGUF01000007">
    <property type="protein sequence ID" value="KON88377.1"/>
    <property type="molecule type" value="Genomic_DNA"/>
</dbReference>
<dbReference type="CDD" id="cd00564">
    <property type="entry name" value="TMP_TenI"/>
    <property type="match status" value="1"/>
</dbReference>
<dbReference type="Pfam" id="PF02581">
    <property type="entry name" value="TMP-TENI"/>
    <property type="match status" value="1"/>
</dbReference>
<comment type="function">
    <text evidence="9">Condenses 4-methyl-5-(beta-hydroxyethyl)thiazole monophosphate (THZ-P) and 2-methyl-4-amino-5-hydroxymethyl pyrimidine pyrophosphate (HMP-PP) to form thiamine monophosphate (TMP).</text>
</comment>
<feature type="binding site" evidence="9">
    <location>
        <begin position="43"/>
        <end position="47"/>
    </location>
    <ligand>
        <name>4-amino-2-methyl-5-(diphosphooxymethyl)pyrimidine</name>
        <dbReference type="ChEBI" id="CHEBI:57841"/>
    </ligand>
</feature>
<feature type="binding site" evidence="9">
    <location>
        <begin position="142"/>
        <end position="144"/>
    </location>
    <ligand>
        <name>2-[(2R,5Z)-2-carboxy-4-methylthiazol-5(2H)-ylidene]ethyl phosphate</name>
        <dbReference type="ChEBI" id="CHEBI:62899"/>
    </ligand>
</feature>
<dbReference type="STRING" id="1459.AF332_17240"/>
<feature type="binding site" evidence="9">
    <location>
        <position position="79"/>
    </location>
    <ligand>
        <name>Mg(2+)</name>
        <dbReference type="ChEBI" id="CHEBI:18420"/>
    </ligand>
</feature>
<protein>
    <recommendedName>
        <fullName evidence="9">Thiamine-phosphate synthase</fullName>
        <shortName evidence="9">TP synthase</shortName>
        <shortName evidence="9">TPS</shortName>
        <ecNumber evidence="9">2.5.1.3</ecNumber>
    </recommendedName>
    <alternativeName>
        <fullName evidence="9">Thiamine-phosphate pyrophosphorylase</fullName>
        <shortName evidence="9">TMP pyrophosphorylase</shortName>
        <shortName evidence="9">TMP-PPase</shortName>
    </alternativeName>
</protein>
<dbReference type="PANTHER" id="PTHR20857:SF15">
    <property type="entry name" value="THIAMINE-PHOSPHATE SYNTHASE"/>
    <property type="match status" value="1"/>
</dbReference>
<evidence type="ECO:0000259" key="12">
    <source>
        <dbReference type="Pfam" id="PF02581"/>
    </source>
</evidence>
<evidence type="ECO:0000256" key="1">
    <source>
        <dbReference type="ARBA" id="ARBA00005165"/>
    </source>
</evidence>
<dbReference type="PANTHER" id="PTHR20857">
    <property type="entry name" value="THIAMINE-PHOSPHATE PYROPHOSPHORYLASE"/>
    <property type="match status" value="1"/>
</dbReference>
<evidence type="ECO:0000256" key="11">
    <source>
        <dbReference type="RuleBase" id="RU004253"/>
    </source>
</evidence>
<dbReference type="HAMAP" id="MF_00097">
    <property type="entry name" value="TMP_synthase"/>
    <property type="match status" value="1"/>
</dbReference>
<dbReference type="Gene3D" id="3.20.20.70">
    <property type="entry name" value="Aldolase class I"/>
    <property type="match status" value="1"/>
</dbReference>
<evidence type="ECO:0000256" key="6">
    <source>
        <dbReference type="ARBA" id="ARBA00047334"/>
    </source>
</evidence>
<keyword evidence="14" id="KW-1185">Reference proteome</keyword>
<keyword evidence="3 9" id="KW-0479">Metal-binding</keyword>
<evidence type="ECO:0000313" key="14">
    <source>
        <dbReference type="Proteomes" id="UP000037109"/>
    </source>
</evidence>
<dbReference type="AlphaFoldDB" id="A0A0M0GFW6"/>
<keyword evidence="5 9" id="KW-0784">Thiamine biosynthesis</keyword>
<sequence length="222" mass="23658">MAVNPQVMSNLLKVYFIMGSTNCQHAPEDVLRSAIKGGINLFQFREKGAGCLHGDEKESLAKRLQAICNESNIPFIVNDDIELALKINADGVHIGQEDEAADVVRRRIGSKILGVSVHNMNEAETAICQGADYLGIGPIYPTSTKNDAKPVQGLTFLKDLRSAAAHVPIVGIGGITSVNAPPIIEAGADGVSVITAISHAESPEESARQLYHAVNSVLKNDH</sequence>
<dbReference type="GO" id="GO:0005737">
    <property type="term" value="C:cytoplasm"/>
    <property type="evidence" value="ECO:0007669"/>
    <property type="project" value="TreeGrafter"/>
</dbReference>
<dbReference type="InterPro" id="IPR036206">
    <property type="entry name" value="ThiamineP_synth_sf"/>
</dbReference>
<dbReference type="GO" id="GO:0009229">
    <property type="term" value="P:thiamine diphosphate biosynthetic process"/>
    <property type="evidence" value="ECO:0007669"/>
    <property type="project" value="UniProtKB-UniRule"/>
</dbReference>
<accession>A0A0M0GFW6</accession>
<evidence type="ECO:0000256" key="3">
    <source>
        <dbReference type="ARBA" id="ARBA00022723"/>
    </source>
</evidence>
<feature type="binding site" evidence="9">
    <location>
        <begin position="194"/>
        <end position="195"/>
    </location>
    <ligand>
        <name>2-[(2R,5Z)-2-carboxy-4-methylthiazol-5(2H)-ylidene]ethyl phosphate</name>
        <dbReference type="ChEBI" id="CHEBI:62899"/>
    </ligand>
</feature>
<evidence type="ECO:0000256" key="4">
    <source>
        <dbReference type="ARBA" id="ARBA00022842"/>
    </source>
</evidence>
<comment type="catalytic activity">
    <reaction evidence="6 9 10">
        <text>4-methyl-5-(2-phosphooxyethyl)-thiazole + 4-amino-2-methyl-5-(diphosphooxymethyl)pyrimidine + H(+) = thiamine phosphate + diphosphate</text>
        <dbReference type="Rhea" id="RHEA:22328"/>
        <dbReference type="ChEBI" id="CHEBI:15378"/>
        <dbReference type="ChEBI" id="CHEBI:33019"/>
        <dbReference type="ChEBI" id="CHEBI:37575"/>
        <dbReference type="ChEBI" id="CHEBI:57841"/>
        <dbReference type="ChEBI" id="CHEBI:58296"/>
        <dbReference type="EC" id="2.5.1.3"/>
    </reaction>
</comment>
<dbReference type="GO" id="GO:0000287">
    <property type="term" value="F:magnesium ion binding"/>
    <property type="evidence" value="ECO:0007669"/>
    <property type="project" value="UniProtKB-UniRule"/>
</dbReference>
<dbReference type="GO" id="GO:0004789">
    <property type="term" value="F:thiamine-phosphate diphosphorylase activity"/>
    <property type="evidence" value="ECO:0007669"/>
    <property type="project" value="UniProtKB-UniRule"/>
</dbReference>
<reference evidence="14" key="1">
    <citation type="submission" date="2015-07" db="EMBL/GenBank/DDBJ databases">
        <title>Fjat-10036 dsm4.</title>
        <authorList>
            <person name="Liu B."/>
            <person name="Wang J."/>
            <person name="Zhu Y."/>
            <person name="Liu G."/>
            <person name="Chen Q."/>
            <person name="Chen Z."/>
            <person name="Lan J."/>
            <person name="Che J."/>
            <person name="Ge C."/>
            <person name="Shi H."/>
            <person name="Pan Z."/>
            <person name="Liu X."/>
        </authorList>
    </citation>
    <scope>NUCLEOTIDE SEQUENCE [LARGE SCALE GENOMIC DNA]</scope>
    <source>
        <strain evidence="14">DSM 4</strain>
    </source>
</reference>
<feature type="binding site" evidence="9">
    <location>
        <position position="98"/>
    </location>
    <ligand>
        <name>Mg(2+)</name>
        <dbReference type="ChEBI" id="CHEBI:18420"/>
    </ligand>
</feature>
<comment type="caution">
    <text evidence="13">The sequence shown here is derived from an EMBL/GenBank/DDBJ whole genome shotgun (WGS) entry which is preliminary data.</text>
</comment>
<name>A0A0M0GFW6_SPOGL</name>
<organism evidence="13 14">
    <name type="scientific">Sporosarcina globispora</name>
    <name type="common">Bacillus globisporus</name>
    <dbReference type="NCBI Taxonomy" id="1459"/>
    <lineage>
        <taxon>Bacteria</taxon>
        <taxon>Bacillati</taxon>
        <taxon>Bacillota</taxon>
        <taxon>Bacilli</taxon>
        <taxon>Bacillales</taxon>
        <taxon>Caryophanaceae</taxon>
        <taxon>Sporosarcina</taxon>
    </lineage>
</organism>
<proteinExistence type="inferred from homology"/>
<comment type="cofactor">
    <cofactor evidence="9">
        <name>Mg(2+)</name>
        <dbReference type="ChEBI" id="CHEBI:18420"/>
    </cofactor>
    <text evidence="9">Binds 1 Mg(2+) ion per subunit.</text>
</comment>
<dbReference type="RefSeq" id="WP_053435754.1">
    <property type="nucleotide sequence ID" value="NZ_LGUF01000007.1"/>
</dbReference>
<dbReference type="FunFam" id="3.20.20.70:FF:000096">
    <property type="entry name" value="Thiamine-phosphate synthase"/>
    <property type="match status" value="1"/>
</dbReference>
<keyword evidence="2 9" id="KW-0808">Transferase</keyword>
<dbReference type="SUPFAM" id="SSF51391">
    <property type="entry name" value="Thiamin phosphate synthase"/>
    <property type="match status" value="1"/>
</dbReference>
<comment type="similarity">
    <text evidence="9 10">Belongs to the thiamine-phosphate synthase family.</text>
</comment>
<dbReference type="Proteomes" id="UP000037109">
    <property type="component" value="Unassembled WGS sequence"/>
</dbReference>
<dbReference type="GO" id="GO:0009228">
    <property type="term" value="P:thiamine biosynthetic process"/>
    <property type="evidence" value="ECO:0007669"/>
    <property type="project" value="UniProtKB-KW"/>
</dbReference>
<evidence type="ECO:0000313" key="13">
    <source>
        <dbReference type="EMBL" id="KON88377.1"/>
    </source>
</evidence>
<dbReference type="NCBIfam" id="TIGR00693">
    <property type="entry name" value="thiE"/>
    <property type="match status" value="1"/>
</dbReference>
<feature type="domain" description="Thiamine phosphate synthase/TenI" evidence="12">
    <location>
        <begin position="14"/>
        <end position="197"/>
    </location>
</feature>
<comment type="catalytic activity">
    <reaction evidence="8 9 10">
        <text>2-[(2R,5Z)-2-carboxy-4-methylthiazol-5(2H)-ylidene]ethyl phosphate + 4-amino-2-methyl-5-(diphosphooxymethyl)pyrimidine + 2 H(+) = thiamine phosphate + CO2 + diphosphate</text>
        <dbReference type="Rhea" id="RHEA:47844"/>
        <dbReference type="ChEBI" id="CHEBI:15378"/>
        <dbReference type="ChEBI" id="CHEBI:16526"/>
        <dbReference type="ChEBI" id="CHEBI:33019"/>
        <dbReference type="ChEBI" id="CHEBI:37575"/>
        <dbReference type="ChEBI" id="CHEBI:57841"/>
        <dbReference type="ChEBI" id="CHEBI:62899"/>
        <dbReference type="EC" id="2.5.1.3"/>
    </reaction>
</comment>
<feature type="binding site" evidence="9">
    <location>
        <position position="116"/>
    </location>
    <ligand>
        <name>4-amino-2-methyl-5-(diphosphooxymethyl)pyrimidine</name>
        <dbReference type="ChEBI" id="CHEBI:57841"/>
    </ligand>
</feature>
<feature type="binding site" evidence="9">
    <location>
        <position position="174"/>
    </location>
    <ligand>
        <name>2-[(2R,5Z)-2-carboxy-4-methylthiazol-5(2H)-ylidene]ethyl phosphate</name>
        <dbReference type="ChEBI" id="CHEBI:62899"/>
    </ligand>
</feature>
<dbReference type="InterPro" id="IPR013785">
    <property type="entry name" value="Aldolase_TIM"/>
</dbReference>